<evidence type="ECO:0000256" key="2">
    <source>
        <dbReference type="ARBA" id="ARBA00022448"/>
    </source>
</evidence>
<evidence type="ECO:0000256" key="3">
    <source>
        <dbReference type="ARBA" id="ARBA00022692"/>
    </source>
</evidence>
<dbReference type="OrthoDB" id="4139357at2759"/>
<feature type="transmembrane region" description="Helical" evidence="6">
    <location>
        <begin position="59"/>
        <end position="77"/>
    </location>
</feature>
<evidence type="ECO:0000313" key="9">
    <source>
        <dbReference type="Proteomes" id="UP000325780"/>
    </source>
</evidence>
<accession>A0A5N6TKV6</accession>
<keyword evidence="3 6" id="KW-0812">Transmembrane</keyword>
<dbReference type="PANTHER" id="PTHR23501:SF109">
    <property type="entry name" value="MAJOR FACILITATOR SUPERFAMILY (MFS) PROFILE DOMAIN-CONTAINING PROTEIN-RELATED"/>
    <property type="match status" value="1"/>
</dbReference>
<feature type="transmembrane region" description="Helical" evidence="6">
    <location>
        <begin position="327"/>
        <end position="347"/>
    </location>
</feature>
<protein>
    <submittedName>
        <fullName evidence="8">Siderophore iron transporter</fullName>
    </submittedName>
</protein>
<reference evidence="8 9" key="1">
    <citation type="submission" date="2019-04" db="EMBL/GenBank/DDBJ databases">
        <title>Friends and foes A comparative genomics study of 23 Aspergillus species from section Flavi.</title>
        <authorList>
            <consortium name="DOE Joint Genome Institute"/>
            <person name="Kjaerbolling I."/>
            <person name="Vesth T."/>
            <person name="Frisvad J.C."/>
            <person name="Nybo J.L."/>
            <person name="Theobald S."/>
            <person name="Kildgaard S."/>
            <person name="Isbrandt T."/>
            <person name="Kuo A."/>
            <person name="Sato A."/>
            <person name="Lyhne E.K."/>
            <person name="Kogle M.E."/>
            <person name="Wiebenga A."/>
            <person name="Kun R.S."/>
            <person name="Lubbers R.J."/>
            <person name="Makela M.R."/>
            <person name="Barry K."/>
            <person name="Chovatia M."/>
            <person name="Clum A."/>
            <person name="Daum C."/>
            <person name="Haridas S."/>
            <person name="He G."/>
            <person name="LaButti K."/>
            <person name="Lipzen A."/>
            <person name="Mondo S."/>
            <person name="Riley R."/>
            <person name="Salamov A."/>
            <person name="Simmons B.A."/>
            <person name="Magnuson J.K."/>
            <person name="Henrissat B."/>
            <person name="Mortensen U.H."/>
            <person name="Larsen T.O."/>
            <person name="Devries R.P."/>
            <person name="Grigoriev I.V."/>
            <person name="Machida M."/>
            <person name="Baker S.E."/>
            <person name="Andersen M.R."/>
        </authorList>
    </citation>
    <scope>NUCLEOTIDE SEQUENCE [LARGE SCALE GENOMIC DNA]</scope>
    <source>
        <strain evidence="8 9">IBT 18842</strain>
    </source>
</reference>
<feature type="transmembrane region" description="Helical" evidence="6">
    <location>
        <begin position="114"/>
        <end position="138"/>
    </location>
</feature>
<dbReference type="AlphaFoldDB" id="A0A5N6TKV6"/>
<dbReference type="InterPro" id="IPR010573">
    <property type="entry name" value="MFS_Str1/Tri12-like"/>
</dbReference>
<dbReference type="Gene3D" id="1.20.1720.10">
    <property type="entry name" value="Multidrug resistance protein D"/>
    <property type="match status" value="1"/>
</dbReference>
<dbReference type="InterPro" id="IPR020846">
    <property type="entry name" value="MFS_dom"/>
</dbReference>
<evidence type="ECO:0000256" key="4">
    <source>
        <dbReference type="ARBA" id="ARBA00022989"/>
    </source>
</evidence>
<comment type="subcellular location">
    <subcellularLocation>
        <location evidence="1">Membrane</location>
        <topology evidence="1">Multi-pass membrane protein</topology>
    </subcellularLocation>
</comment>
<evidence type="ECO:0000259" key="7">
    <source>
        <dbReference type="PROSITE" id="PS50850"/>
    </source>
</evidence>
<dbReference type="PROSITE" id="PS50850">
    <property type="entry name" value="MFS"/>
    <property type="match status" value="1"/>
</dbReference>
<feature type="transmembrane region" description="Helical" evidence="6">
    <location>
        <begin position="510"/>
        <end position="531"/>
    </location>
</feature>
<keyword evidence="2" id="KW-0813">Transport</keyword>
<name>A0A5N6TKV6_ASPAV</name>
<feature type="transmembrane region" description="Helical" evidence="6">
    <location>
        <begin position="356"/>
        <end position="375"/>
    </location>
</feature>
<dbReference type="EMBL" id="ML742232">
    <property type="protein sequence ID" value="KAE8146978.1"/>
    <property type="molecule type" value="Genomic_DNA"/>
</dbReference>
<dbReference type="PANTHER" id="PTHR23501">
    <property type="entry name" value="MAJOR FACILITATOR SUPERFAMILY"/>
    <property type="match status" value="1"/>
</dbReference>
<organism evidence="8 9">
    <name type="scientific">Aspergillus avenaceus</name>
    <dbReference type="NCBI Taxonomy" id="36643"/>
    <lineage>
        <taxon>Eukaryota</taxon>
        <taxon>Fungi</taxon>
        <taxon>Dikarya</taxon>
        <taxon>Ascomycota</taxon>
        <taxon>Pezizomycotina</taxon>
        <taxon>Eurotiomycetes</taxon>
        <taxon>Eurotiomycetidae</taxon>
        <taxon>Eurotiales</taxon>
        <taxon>Aspergillaceae</taxon>
        <taxon>Aspergillus</taxon>
        <taxon>Aspergillus subgen. Circumdati</taxon>
    </lineage>
</organism>
<feature type="transmembrane region" description="Helical" evidence="6">
    <location>
        <begin position="246"/>
        <end position="269"/>
    </location>
</feature>
<feature type="transmembrane region" description="Helical" evidence="6">
    <location>
        <begin position="289"/>
        <end position="307"/>
    </location>
</feature>
<keyword evidence="5 6" id="KW-0472">Membrane</keyword>
<dbReference type="CDD" id="cd06179">
    <property type="entry name" value="MFS_TRI12_like"/>
    <property type="match status" value="1"/>
</dbReference>
<dbReference type="Proteomes" id="UP000325780">
    <property type="component" value="Unassembled WGS sequence"/>
</dbReference>
<evidence type="ECO:0000256" key="1">
    <source>
        <dbReference type="ARBA" id="ARBA00004141"/>
    </source>
</evidence>
<dbReference type="GO" id="GO:0022857">
    <property type="term" value="F:transmembrane transporter activity"/>
    <property type="evidence" value="ECO:0007669"/>
    <property type="project" value="InterPro"/>
</dbReference>
<dbReference type="SUPFAM" id="SSF103473">
    <property type="entry name" value="MFS general substrate transporter"/>
    <property type="match status" value="1"/>
</dbReference>
<keyword evidence="9" id="KW-1185">Reference proteome</keyword>
<keyword evidence="4 6" id="KW-1133">Transmembrane helix</keyword>
<feature type="transmembrane region" description="Helical" evidence="6">
    <location>
        <begin position="221"/>
        <end position="240"/>
    </location>
</feature>
<evidence type="ECO:0000256" key="5">
    <source>
        <dbReference type="ARBA" id="ARBA00023136"/>
    </source>
</evidence>
<dbReference type="GO" id="GO:0005886">
    <property type="term" value="C:plasma membrane"/>
    <property type="evidence" value="ECO:0007669"/>
    <property type="project" value="TreeGrafter"/>
</dbReference>
<feature type="transmembrane region" description="Helical" evidence="6">
    <location>
        <begin position="145"/>
        <end position="168"/>
    </location>
</feature>
<evidence type="ECO:0000256" key="6">
    <source>
        <dbReference type="SAM" id="Phobius"/>
    </source>
</evidence>
<feature type="transmembrane region" description="Helical" evidence="6">
    <location>
        <begin position="21"/>
        <end position="39"/>
    </location>
</feature>
<dbReference type="Pfam" id="PF06609">
    <property type="entry name" value="TRI12"/>
    <property type="match status" value="1"/>
</dbReference>
<proteinExistence type="predicted"/>
<gene>
    <name evidence="8" type="ORF">BDV25DRAFT_132473</name>
</gene>
<feature type="domain" description="Major facilitator superfamily (MFS) profile" evidence="7">
    <location>
        <begin position="22"/>
        <end position="536"/>
    </location>
</feature>
<dbReference type="Gene3D" id="1.20.1250.20">
    <property type="entry name" value="MFS general substrate transporter like domains"/>
    <property type="match status" value="1"/>
</dbReference>
<sequence>MGVEPLDLDQLPAAYYRSMNFIGSLTAVGLMAISLYLGYMLPVNSLSAINADLGPDPSYSLISTSFTLISGVAVLLVGRLGDIFGRRYFLIGGQVVGLVGAIVCATAKNIPTVIGGSVLCGLAAAVQLTFTFVIAELVPNKARPLVNAGLFIATLPFAGFGAIIAQLLIANTKASWRWTYYLNIITCGLSVILLACFYFPPGWDRKHKGESKLNAIKKFDYAGFVLYAAGVILVLLGLSWGGTSYAWSSSHVVAVLVIGFVSLIAFVLYEIFMPLEQPLLPMSLLRDRGYSATVGSAIVGNMVYFSMSLLWPQAIGALFTTDTIKTGWLSSSVGLGVIIGEIAAGLLMKPVGHSKYQLITCTVIITTFSGALAALNQNRQALGIAFTAVGGFAVGYLELVTLIMCPLFCRPEDIGLASGFLGSAKQVGGTIATAIYVAILKNRLAVNLPHDVSTTALSAGLPQSSLTELLTAVSASDAAAMKSVPGMTSQILALVSDAVKTAYSESFRTVFLVTIAFGGLSVMAAVCTVSVDSKLNNEVAAKLGGGEESLDFEKGNVDLSLEKGHN</sequence>
<evidence type="ECO:0000313" key="8">
    <source>
        <dbReference type="EMBL" id="KAE8146978.1"/>
    </source>
</evidence>
<dbReference type="InterPro" id="IPR053791">
    <property type="entry name" value="MFS_Tri12-like"/>
</dbReference>
<feature type="transmembrane region" description="Helical" evidence="6">
    <location>
        <begin position="180"/>
        <end position="200"/>
    </location>
</feature>
<feature type="transmembrane region" description="Helical" evidence="6">
    <location>
        <begin position="381"/>
        <end position="409"/>
    </location>
</feature>
<dbReference type="InterPro" id="IPR036259">
    <property type="entry name" value="MFS_trans_sf"/>
</dbReference>